<dbReference type="AlphaFoldDB" id="A0A9J6F6U7"/>
<proteinExistence type="inferred from homology"/>
<gene>
    <name evidence="6" type="ORF">HPB48_007921</name>
</gene>
<dbReference type="GO" id="GO:0016020">
    <property type="term" value="C:membrane"/>
    <property type="evidence" value="ECO:0007669"/>
    <property type="project" value="UniProtKB-SubCell"/>
</dbReference>
<accession>A0A9J6F6U7</accession>
<dbReference type="PANTHER" id="PTHR46012">
    <property type="entry name" value="IP22168P"/>
    <property type="match status" value="1"/>
</dbReference>
<dbReference type="VEuPathDB" id="VectorBase:HLOH_044734"/>
<evidence type="ECO:0000313" key="7">
    <source>
        <dbReference type="Proteomes" id="UP000821853"/>
    </source>
</evidence>
<organism evidence="6 7">
    <name type="scientific">Haemaphysalis longicornis</name>
    <name type="common">Bush tick</name>
    <dbReference type="NCBI Taxonomy" id="44386"/>
    <lineage>
        <taxon>Eukaryota</taxon>
        <taxon>Metazoa</taxon>
        <taxon>Ecdysozoa</taxon>
        <taxon>Arthropoda</taxon>
        <taxon>Chelicerata</taxon>
        <taxon>Arachnida</taxon>
        <taxon>Acari</taxon>
        <taxon>Parasitiformes</taxon>
        <taxon>Ixodida</taxon>
        <taxon>Ixodoidea</taxon>
        <taxon>Ixodidae</taxon>
        <taxon>Haemaphysalinae</taxon>
        <taxon>Haemaphysalis</taxon>
    </lineage>
</organism>
<protein>
    <recommendedName>
        <fullName evidence="8">Nucleotide-diphospho-sugar transferase domain-containing protein</fullName>
    </recommendedName>
</protein>
<evidence type="ECO:0000256" key="2">
    <source>
        <dbReference type="ARBA" id="ARBA00006351"/>
    </source>
</evidence>
<keyword evidence="3" id="KW-0328">Glycosyltransferase</keyword>
<evidence type="ECO:0000256" key="3">
    <source>
        <dbReference type="ARBA" id="ARBA00022676"/>
    </source>
</evidence>
<keyword evidence="5" id="KW-0812">Transmembrane</keyword>
<dbReference type="PANTHER" id="PTHR46012:SF2">
    <property type="entry name" value="IP22168P"/>
    <property type="match status" value="1"/>
</dbReference>
<keyword evidence="7" id="KW-1185">Reference proteome</keyword>
<dbReference type="GO" id="GO:0035252">
    <property type="term" value="F:UDP-xylosyltransferase activity"/>
    <property type="evidence" value="ECO:0007669"/>
    <property type="project" value="TreeGrafter"/>
</dbReference>
<name>A0A9J6F6U7_HAELO</name>
<evidence type="ECO:0000256" key="4">
    <source>
        <dbReference type="ARBA" id="ARBA00022679"/>
    </source>
</evidence>
<keyword evidence="4" id="KW-0808">Transferase</keyword>
<evidence type="ECO:0000256" key="5">
    <source>
        <dbReference type="ARBA" id="ARBA00022968"/>
    </source>
</evidence>
<dbReference type="GO" id="GO:0016266">
    <property type="term" value="P:protein O-linked glycosylation via N-acetyl-galactosamine"/>
    <property type="evidence" value="ECO:0007669"/>
    <property type="project" value="TreeGrafter"/>
</dbReference>
<evidence type="ECO:0000313" key="6">
    <source>
        <dbReference type="EMBL" id="KAH9360318.1"/>
    </source>
</evidence>
<comment type="similarity">
    <text evidence="2">Belongs to the glycosyltransferase 8 family.</text>
</comment>
<reference evidence="6 7" key="1">
    <citation type="journal article" date="2020" name="Cell">
        <title>Large-Scale Comparative Analyses of Tick Genomes Elucidate Their Genetic Diversity and Vector Capacities.</title>
        <authorList>
            <consortium name="Tick Genome and Microbiome Consortium (TIGMIC)"/>
            <person name="Jia N."/>
            <person name="Wang J."/>
            <person name="Shi W."/>
            <person name="Du L."/>
            <person name="Sun Y."/>
            <person name="Zhan W."/>
            <person name="Jiang J.F."/>
            <person name="Wang Q."/>
            <person name="Zhang B."/>
            <person name="Ji P."/>
            <person name="Bell-Sakyi L."/>
            <person name="Cui X.M."/>
            <person name="Yuan T.T."/>
            <person name="Jiang B.G."/>
            <person name="Yang W.F."/>
            <person name="Lam T.T."/>
            <person name="Chang Q.C."/>
            <person name="Ding S.J."/>
            <person name="Wang X.J."/>
            <person name="Zhu J.G."/>
            <person name="Ruan X.D."/>
            <person name="Zhao L."/>
            <person name="Wei J.T."/>
            <person name="Ye R.Z."/>
            <person name="Que T.C."/>
            <person name="Du C.H."/>
            <person name="Zhou Y.H."/>
            <person name="Cheng J.X."/>
            <person name="Dai P.F."/>
            <person name="Guo W.B."/>
            <person name="Han X.H."/>
            <person name="Huang E.J."/>
            <person name="Li L.F."/>
            <person name="Wei W."/>
            <person name="Gao Y.C."/>
            <person name="Liu J.Z."/>
            <person name="Shao H.Z."/>
            <person name="Wang X."/>
            <person name="Wang C.C."/>
            <person name="Yang T.C."/>
            <person name="Huo Q.B."/>
            <person name="Li W."/>
            <person name="Chen H.Y."/>
            <person name="Chen S.E."/>
            <person name="Zhou L.G."/>
            <person name="Ni X.B."/>
            <person name="Tian J.H."/>
            <person name="Sheng Y."/>
            <person name="Liu T."/>
            <person name="Pan Y.S."/>
            <person name="Xia L.Y."/>
            <person name="Li J."/>
            <person name="Zhao F."/>
            <person name="Cao W.C."/>
        </authorList>
    </citation>
    <scope>NUCLEOTIDE SEQUENCE [LARGE SCALE GENOMIC DNA]</scope>
    <source>
        <strain evidence="6">HaeL-2018</strain>
    </source>
</reference>
<dbReference type="EMBL" id="JABSTR010000001">
    <property type="protein sequence ID" value="KAH9360318.1"/>
    <property type="molecule type" value="Genomic_DNA"/>
</dbReference>
<comment type="subcellular location">
    <subcellularLocation>
        <location evidence="1">Membrane</location>
        <topology evidence="1">Single-pass type II membrane protein</topology>
    </subcellularLocation>
</comment>
<comment type="caution">
    <text evidence="6">The sequence shown here is derived from an EMBL/GenBank/DDBJ whole genome shotgun (WGS) entry which is preliminary data.</text>
</comment>
<dbReference type="InterPro" id="IPR051993">
    <property type="entry name" value="Glycosyltransferase_8"/>
</dbReference>
<sequence>MLPEEDALMYVDVDVVFVRPVEYVWQTFKAMNELQIAAMVLDSTKPEHTRFASAETTLSSKRLGKAVHRSRFLYRASSMTRFLGHGPKRTCSTCSGSAGRFIHIISFALNNSAEGSVRLAGTTLYSTQAAARMQFAHI</sequence>
<dbReference type="Proteomes" id="UP000821853">
    <property type="component" value="Chromosome 1"/>
</dbReference>
<evidence type="ECO:0000256" key="1">
    <source>
        <dbReference type="ARBA" id="ARBA00004606"/>
    </source>
</evidence>
<evidence type="ECO:0008006" key="8">
    <source>
        <dbReference type="Google" id="ProtNLM"/>
    </source>
</evidence>
<keyword evidence="5" id="KW-0735">Signal-anchor</keyword>